<reference evidence="1 2" key="1">
    <citation type="submission" date="2019-07" db="EMBL/GenBank/DDBJ databases">
        <title>Genomic Encyclopedia of Archaeal and Bacterial Type Strains, Phase II (KMG-II): from individual species to whole genera.</title>
        <authorList>
            <person name="Goeker M."/>
        </authorList>
    </citation>
    <scope>NUCLEOTIDE SEQUENCE [LARGE SCALE GENOMIC DNA]</scope>
    <source>
        <strain evidence="1 2">DSM 21935</strain>
    </source>
</reference>
<protein>
    <recommendedName>
        <fullName evidence="3">Helix-turn-helix domain-containing protein</fullName>
    </recommendedName>
</protein>
<dbReference type="Proteomes" id="UP000324595">
    <property type="component" value="Unassembled WGS sequence"/>
</dbReference>
<evidence type="ECO:0000313" key="2">
    <source>
        <dbReference type="Proteomes" id="UP000324595"/>
    </source>
</evidence>
<organism evidence="1 2">
    <name type="scientific">Fodinibius salinus</name>
    <dbReference type="NCBI Taxonomy" id="860790"/>
    <lineage>
        <taxon>Bacteria</taxon>
        <taxon>Pseudomonadati</taxon>
        <taxon>Balneolota</taxon>
        <taxon>Balneolia</taxon>
        <taxon>Balneolales</taxon>
        <taxon>Balneolaceae</taxon>
        <taxon>Fodinibius</taxon>
    </lineage>
</organism>
<comment type="caution">
    <text evidence="1">The sequence shown here is derived from an EMBL/GenBank/DDBJ whole genome shotgun (WGS) entry which is preliminary data.</text>
</comment>
<sequence>MSNRSRKQLLALCDELEKQIGLLRQMIIDEIPENKWITTAEYANHPNTNLTAKTAANYCKQGRLKSRQTPTGRWQIHKSELYK</sequence>
<name>A0A5D3YJY6_9BACT</name>
<dbReference type="OrthoDB" id="1524751at2"/>
<keyword evidence="2" id="KW-1185">Reference proteome</keyword>
<dbReference type="EMBL" id="VNHY01000004">
    <property type="protein sequence ID" value="TYP92042.1"/>
    <property type="molecule type" value="Genomic_DNA"/>
</dbReference>
<proteinExistence type="predicted"/>
<dbReference type="RefSeq" id="WP_148899608.1">
    <property type="nucleotide sequence ID" value="NZ_VNHY01000004.1"/>
</dbReference>
<dbReference type="AlphaFoldDB" id="A0A5D3YJY6"/>
<accession>A0A5D3YJY6</accession>
<gene>
    <name evidence="1" type="ORF">LX73_2288</name>
</gene>
<evidence type="ECO:0000313" key="1">
    <source>
        <dbReference type="EMBL" id="TYP92042.1"/>
    </source>
</evidence>
<evidence type="ECO:0008006" key="3">
    <source>
        <dbReference type="Google" id="ProtNLM"/>
    </source>
</evidence>